<dbReference type="Proteomes" id="UP001279553">
    <property type="component" value="Unassembled WGS sequence"/>
</dbReference>
<dbReference type="InterPro" id="IPR001173">
    <property type="entry name" value="Glyco_trans_2-like"/>
</dbReference>
<dbReference type="Gene3D" id="3.90.550.10">
    <property type="entry name" value="Spore Coat Polysaccharide Biosynthesis Protein SpsA, Chain A"/>
    <property type="match status" value="1"/>
</dbReference>
<evidence type="ECO:0000313" key="3">
    <source>
        <dbReference type="Proteomes" id="UP001279553"/>
    </source>
</evidence>
<sequence length="257" mass="28690">MRIGVGVATFNRSKKLKVTLENILLNTPTDVDIVVADDGSSDDTMHVIEQFGTRISNTITGRNHGAAWNKNRLLFYLDRVCRADVCIILEDDTYPISQDWESSWVDAASRLGHVGYAAPWFANSFVGGDGSAISPYESCNTTAQCAAFSSYALSYVGYMDSRFGKLGGEHVEHSMRFVRNRFGGYSISETEFTPMYYLLSGNFVVSAEESYFTDEKKISDSIKMVHDLIDGPDFRLPWSDNAQAVEFRSEIESSLNK</sequence>
<keyword evidence="3" id="KW-1185">Reference proteome</keyword>
<evidence type="ECO:0000259" key="1">
    <source>
        <dbReference type="Pfam" id="PF00535"/>
    </source>
</evidence>
<protein>
    <submittedName>
        <fullName evidence="2">Glycosyltransferase family 2 protein</fullName>
    </submittedName>
</protein>
<dbReference type="InterPro" id="IPR029044">
    <property type="entry name" value="Nucleotide-diphossugar_trans"/>
</dbReference>
<reference evidence="2 3" key="1">
    <citation type="submission" date="2023-11" db="EMBL/GenBank/DDBJ databases">
        <title>MicrobeMod: A computational toolkit for identifying prokaryotic methylation and restriction-modification with nanopore sequencing.</title>
        <authorList>
            <person name="Crits-Christoph A."/>
            <person name="Kang S.C."/>
            <person name="Lee H."/>
            <person name="Ostrov N."/>
        </authorList>
    </citation>
    <scope>NUCLEOTIDE SEQUENCE [LARGE SCALE GENOMIC DNA]</scope>
    <source>
        <strain evidence="2 3">DSMZ 700</strain>
    </source>
</reference>
<dbReference type="SUPFAM" id="SSF53448">
    <property type="entry name" value="Nucleotide-diphospho-sugar transferases"/>
    <property type="match status" value="1"/>
</dbReference>
<dbReference type="CDD" id="cd00761">
    <property type="entry name" value="Glyco_tranf_GTA_type"/>
    <property type="match status" value="1"/>
</dbReference>
<comment type="caution">
    <text evidence="2">The sequence shown here is derived from an EMBL/GenBank/DDBJ whole genome shotgun (WGS) entry which is preliminary data.</text>
</comment>
<gene>
    <name evidence="2" type="ORF">SIL87_03730</name>
</gene>
<dbReference type="RefSeq" id="WP_319612859.1">
    <property type="nucleotide sequence ID" value="NZ_JAWXYB010000018.1"/>
</dbReference>
<dbReference type="AlphaFoldDB" id="A0AAW9DLT7"/>
<dbReference type="Pfam" id="PF00535">
    <property type="entry name" value="Glycos_transf_2"/>
    <property type="match status" value="1"/>
</dbReference>
<feature type="domain" description="Glycosyltransferase 2-like" evidence="1">
    <location>
        <begin position="5"/>
        <end position="110"/>
    </location>
</feature>
<evidence type="ECO:0000313" key="2">
    <source>
        <dbReference type="EMBL" id="MDX5929871.1"/>
    </source>
</evidence>
<accession>A0AAW9DLT7</accession>
<dbReference type="EMBL" id="JAWXYB010000018">
    <property type="protein sequence ID" value="MDX5929871.1"/>
    <property type="molecule type" value="Genomic_DNA"/>
</dbReference>
<organism evidence="2 3">
    <name type="scientific">Acidiphilium acidophilum</name>
    <name type="common">Thiobacillus acidophilus</name>
    <dbReference type="NCBI Taxonomy" id="76588"/>
    <lineage>
        <taxon>Bacteria</taxon>
        <taxon>Pseudomonadati</taxon>
        <taxon>Pseudomonadota</taxon>
        <taxon>Alphaproteobacteria</taxon>
        <taxon>Acetobacterales</taxon>
        <taxon>Acidocellaceae</taxon>
        <taxon>Acidiphilium</taxon>
    </lineage>
</organism>
<proteinExistence type="predicted"/>
<name>A0AAW9DLT7_ACIAO</name>